<dbReference type="PANTHER" id="PTHR35276:SF1">
    <property type="entry name" value="TRNA (MNM(5)S(2)U34)-METHYLTRANSFERASE, CHLOROPLASTIC"/>
    <property type="match status" value="1"/>
</dbReference>
<dbReference type="GO" id="GO:0032259">
    <property type="term" value="P:methylation"/>
    <property type="evidence" value="ECO:0007669"/>
    <property type="project" value="UniProtKB-KW"/>
</dbReference>
<dbReference type="InterPro" id="IPR029063">
    <property type="entry name" value="SAM-dependent_MTases_sf"/>
</dbReference>
<dbReference type="Gene3D" id="3.40.50.150">
    <property type="entry name" value="Vaccinia Virus protein VP39"/>
    <property type="match status" value="1"/>
</dbReference>
<name>A0A9Q8IN85_9LACO</name>
<accession>A0A9Q8IN85</accession>
<proteinExistence type="predicted"/>
<dbReference type="EMBL" id="QUBG01000010">
    <property type="protein sequence ID" value="TPR42864.1"/>
    <property type="molecule type" value="Genomic_DNA"/>
</dbReference>
<evidence type="ECO:0000313" key="2">
    <source>
        <dbReference type="Proteomes" id="UP000784700"/>
    </source>
</evidence>
<gene>
    <name evidence="1" type="ORF">DY130_07015</name>
</gene>
<dbReference type="SUPFAM" id="SSF53335">
    <property type="entry name" value="S-adenosyl-L-methionine-dependent methyltransferases"/>
    <property type="match status" value="1"/>
</dbReference>
<keyword evidence="1" id="KW-0808">Transferase</keyword>
<dbReference type="AlphaFoldDB" id="A0A9Q8IN85"/>
<reference evidence="1" key="1">
    <citation type="submission" date="2018-08" db="EMBL/GenBank/DDBJ databases">
        <title>Comparative genomics of wild bee and flower associated Lactobacillus reveals potential adaptation to the bee host.</title>
        <authorList>
            <person name="Vuong H.Q."/>
            <person name="Mcfrederick Q.S."/>
        </authorList>
    </citation>
    <scope>NUCLEOTIDE SEQUENCE</scope>
    <source>
        <strain evidence="1">HV_63</strain>
    </source>
</reference>
<protein>
    <submittedName>
        <fullName evidence="1">Methyltransferase domain-containing protein</fullName>
    </submittedName>
</protein>
<dbReference type="RefSeq" id="WP_140934741.1">
    <property type="nucleotide sequence ID" value="NZ_QUBF01000010.1"/>
</dbReference>
<comment type="caution">
    <text evidence="1">The sequence shown here is derived from an EMBL/GenBank/DDBJ whole genome shotgun (WGS) entry which is preliminary data.</text>
</comment>
<evidence type="ECO:0000313" key="1">
    <source>
        <dbReference type="EMBL" id="TPR42864.1"/>
    </source>
</evidence>
<dbReference type="PANTHER" id="PTHR35276">
    <property type="entry name" value="S-ADENOSYL-L-METHIONINE-DEPENDENT METHYLTRANSFERASES SUPERFAMILY PROTEIN"/>
    <property type="match status" value="1"/>
</dbReference>
<dbReference type="Pfam" id="PF06962">
    <property type="entry name" value="rRNA_methylase"/>
    <property type="match status" value="1"/>
</dbReference>
<organism evidence="1 2">
    <name type="scientific">Apilactobacillus micheneri</name>
    <dbReference type="NCBI Taxonomy" id="1899430"/>
    <lineage>
        <taxon>Bacteria</taxon>
        <taxon>Bacillati</taxon>
        <taxon>Bacillota</taxon>
        <taxon>Bacilli</taxon>
        <taxon>Lactobacillales</taxon>
        <taxon>Lactobacillaceae</taxon>
        <taxon>Apilactobacillus</taxon>
    </lineage>
</organism>
<dbReference type="InterPro" id="IPR010719">
    <property type="entry name" value="MnmM_MeTrfase"/>
</dbReference>
<dbReference type="CDD" id="cd02440">
    <property type="entry name" value="AdoMet_MTases"/>
    <property type="match status" value="1"/>
</dbReference>
<sequence>MKLEPSLRYSHTIMSQVIKSGDNVIDATVGKGNDTEFLSKLVKEHGKVYGFDLQKDAINITKKRLEKNNLNNTKLFNIGHEKIKEYVKDKINGAIFNLGYLPGGNKDIITKPKTTITAIKACLELLEKDGIIILVLYYGHPGGKTEKNAVIDFVKNLEQKKYSVLEYKFINQINEPPILIAIQKK</sequence>
<keyword evidence="1" id="KW-0489">Methyltransferase</keyword>
<dbReference type="GO" id="GO:0008168">
    <property type="term" value="F:methyltransferase activity"/>
    <property type="evidence" value="ECO:0007669"/>
    <property type="project" value="UniProtKB-KW"/>
</dbReference>
<dbReference type="Proteomes" id="UP000784700">
    <property type="component" value="Unassembled WGS sequence"/>
</dbReference>
<dbReference type="GeneID" id="58108670"/>